<evidence type="ECO:0000313" key="8">
    <source>
        <dbReference type="EMBL" id="QLF96261.1"/>
    </source>
</evidence>
<keyword evidence="2" id="KW-0677">Repeat</keyword>
<evidence type="ECO:0000256" key="1">
    <source>
        <dbReference type="ARBA" id="ARBA00004123"/>
    </source>
</evidence>
<evidence type="ECO:0000259" key="6">
    <source>
        <dbReference type="PROSITE" id="PS50090"/>
    </source>
</evidence>
<dbReference type="Pfam" id="PF00249">
    <property type="entry name" value="Myb_DNA-binding"/>
    <property type="match status" value="2"/>
</dbReference>
<feature type="domain" description="HTH myb-type" evidence="7">
    <location>
        <begin position="63"/>
        <end position="117"/>
    </location>
</feature>
<dbReference type="InterPro" id="IPR009057">
    <property type="entry name" value="Homeodomain-like_sf"/>
</dbReference>
<keyword evidence="3" id="KW-0238">DNA-binding</keyword>
<evidence type="ECO:0000256" key="3">
    <source>
        <dbReference type="ARBA" id="ARBA00023125"/>
    </source>
</evidence>
<sequence length="288" mass="32527">MGRKPCCSKDAGLNRGAWTPMEDKILAEYIEIHGEGNWRSLPERSGLKRCGKSCRLRWVNYLRPGIKRGRISEEEDDLIIRLHKLLGNRWSLIAGRLPGRTDNEIKNYWHTKLGKAIKPKQSGSKPTKKQNLPAPKPRRNSDIKTSVVRTKAVRPSKPIIMIPSSAESEEEKLHDQFDRSGTSSTGTSAGIESSPSSSINSEENDQLADFGIADFEMDQHFLSDFLNTDWSELTENHEGDQNSSFGNIYGRDQIISSTPSEETPPHGFDFESVASQIDFDHFDRWLQV</sequence>
<dbReference type="GO" id="GO:0005634">
    <property type="term" value="C:nucleus"/>
    <property type="evidence" value="ECO:0007669"/>
    <property type="project" value="UniProtKB-SubCell"/>
</dbReference>
<dbReference type="InterPro" id="IPR017930">
    <property type="entry name" value="Myb_dom"/>
</dbReference>
<feature type="domain" description="HTH myb-type" evidence="7">
    <location>
        <begin position="10"/>
        <end position="62"/>
    </location>
</feature>
<dbReference type="GO" id="GO:0003677">
    <property type="term" value="F:DNA binding"/>
    <property type="evidence" value="ECO:0007669"/>
    <property type="project" value="UniProtKB-KW"/>
</dbReference>
<gene>
    <name evidence="8" type="primary">TT2L2</name>
</gene>
<organism evidence="8">
    <name type="scientific">Morus alba</name>
    <name type="common">White mulberry</name>
    <dbReference type="NCBI Taxonomy" id="3498"/>
    <lineage>
        <taxon>Eukaryota</taxon>
        <taxon>Viridiplantae</taxon>
        <taxon>Streptophyta</taxon>
        <taxon>Embryophyta</taxon>
        <taxon>Tracheophyta</taxon>
        <taxon>Spermatophyta</taxon>
        <taxon>Magnoliopsida</taxon>
        <taxon>eudicotyledons</taxon>
        <taxon>Gunneridae</taxon>
        <taxon>Pentapetalae</taxon>
        <taxon>rosids</taxon>
        <taxon>fabids</taxon>
        <taxon>Rosales</taxon>
        <taxon>Moraceae</taxon>
        <taxon>Moreae</taxon>
        <taxon>Morus</taxon>
    </lineage>
</organism>
<dbReference type="AlphaFoldDB" id="A0A7G3WX88"/>
<proteinExistence type="evidence at transcript level"/>
<dbReference type="CDD" id="cd00167">
    <property type="entry name" value="SANT"/>
    <property type="match status" value="2"/>
</dbReference>
<dbReference type="SMR" id="A0A7G3WX88"/>
<feature type="domain" description="Myb-like" evidence="6">
    <location>
        <begin position="10"/>
        <end position="62"/>
    </location>
</feature>
<dbReference type="PANTHER" id="PTHR47999:SF96">
    <property type="entry name" value="TRANSCRIPTION REPRESSOR MYB6-LIKE"/>
    <property type="match status" value="1"/>
</dbReference>
<evidence type="ECO:0000256" key="5">
    <source>
        <dbReference type="SAM" id="MobiDB-lite"/>
    </source>
</evidence>
<dbReference type="FunFam" id="1.10.10.60:FF:000001">
    <property type="entry name" value="MYB-related transcription factor"/>
    <property type="match status" value="1"/>
</dbReference>
<dbReference type="EMBL" id="MN337858">
    <property type="protein sequence ID" value="QLF96261.1"/>
    <property type="molecule type" value="mRNA"/>
</dbReference>
<reference evidence="8" key="1">
    <citation type="submission" date="2019-08" db="EMBL/GenBank/DDBJ databases">
        <title>A hierarchical and feedback regulation network constructed by MYB-bHLH-WD40 complexes determines the pigmentation of mulberry fruits.</title>
        <authorList>
            <person name="Li H."/>
        </authorList>
    </citation>
    <scope>NUCLEOTIDE SEQUENCE</scope>
    <source>
        <tissue evidence="8">Fruit</tissue>
    </source>
</reference>
<dbReference type="SUPFAM" id="SSF46689">
    <property type="entry name" value="Homeodomain-like"/>
    <property type="match status" value="1"/>
</dbReference>
<protein>
    <submittedName>
        <fullName evidence="8">R2R3-myeloblastosis protein</fullName>
    </submittedName>
</protein>
<dbReference type="PROSITE" id="PS51294">
    <property type="entry name" value="HTH_MYB"/>
    <property type="match status" value="2"/>
</dbReference>
<comment type="subcellular location">
    <subcellularLocation>
        <location evidence="1">Nucleus</location>
    </subcellularLocation>
</comment>
<evidence type="ECO:0000256" key="4">
    <source>
        <dbReference type="ARBA" id="ARBA00023242"/>
    </source>
</evidence>
<feature type="region of interest" description="Disordered" evidence="5">
    <location>
        <begin position="114"/>
        <end position="203"/>
    </location>
</feature>
<accession>A0A7G3WX88</accession>
<evidence type="ECO:0000256" key="2">
    <source>
        <dbReference type="ARBA" id="ARBA00022737"/>
    </source>
</evidence>
<feature type="domain" description="Myb-like" evidence="6">
    <location>
        <begin position="63"/>
        <end position="113"/>
    </location>
</feature>
<keyword evidence="4" id="KW-0539">Nucleus</keyword>
<dbReference type="InterPro" id="IPR015495">
    <property type="entry name" value="Myb_TF_plants"/>
</dbReference>
<dbReference type="PROSITE" id="PS50090">
    <property type="entry name" value="MYB_LIKE"/>
    <property type="match status" value="2"/>
</dbReference>
<dbReference type="SMART" id="SM00717">
    <property type="entry name" value="SANT"/>
    <property type="match status" value="2"/>
</dbReference>
<dbReference type="PANTHER" id="PTHR47999">
    <property type="entry name" value="TRANSCRIPTION FACTOR MYB8-RELATED-RELATED"/>
    <property type="match status" value="1"/>
</dbReference>
<feature type="compositionally biased region" description="Low complexity" evidence="5">
    <location>
        <begin position="180"/>
        <end position="201"/>
    </location>
</feature>
<dbReference type="InterPro" id="IPR001005">
    <property type="entry name" value="SANT/Myb"/>
</dbReference>
<evidence type="ECO:0000259" key="7">
    <source>
        <dbReference type="PROSITE" id="PS51294"/>
    </source>
</evidence>
<dbReference type="Gene3D" id="1.10.10.60">
    <property type="entry name" value="Homeodomain-like"/>
    <property type="match status" value="2"/>
</dbReference>
<name>A0A7G3WX88_MORAL</name>